<feature type="non-terminal residue" evidence="2">
    <location>
        <position position="1"/>
    </location>
</feature>
<comment type="caution">
    <text evidence="2">The sequence shown here is derived from an EMBL/GenBank/DDBJ whole genome shotgun (WGS) entry which is preliminary data.</text>
</comment>
<dbReference type="GO" id="GO:0003677">
    <property type="term" value="F:DNA binding"/>
    <property type="evidence" value="ECO:0007669"/>
    <property type="project" value="InterPro"/>
</dbReference>
<dbReference type="Pfam" id="PF00476">
    <property type="entry name" value="DNA_pol_A"/>
    <property type="match status" value="1"/>
</dbReference>
<sequence>AIVKTLSAHTKLPEAICREYGTTWDEAYPVAHQWMKDQEEGEDWIENLYGRRCRLPDTLQFSWKHVVNCRINYPTQSGAAEIVKRQMLVCELMGMDIALQVHDEILQDGTIEFPPILAHICPEIHTPFKVKVSPYWR</sequence>
<dbReference type="Gene3D" id="3.30.70.370">
    <property type="match status" value="1"/>
</dbReference>
<dbReference type="EMBL" id="LAZR01022662">
    <property type="protein sequence ID" value="KKL81097.1"/>
    <property type="molecule type" value="Genomic_DNA"/>
</dbReference>
<feature type="domain" description="DNA-directed DNA polymerase family A palm" evidence="1">
    <location>
        <begin position="4"/>
        <end position="106"/>
    </location>
</feature>
<dbReference type="InterPro" id="IPR001098">
    <property type="entry name" value="DNA-dir_DNA_pol_A_palm_dom"/>
</dbReference>
<dbReference type="AlphaFoldDB" id="A0A0F9I133"/>
<dbReference type="SUPFAM" id="SSF56672">
    <property type="entry name" value="DNA/RNA polymerases"/>
    <property type="match status" value="1"/>
</dbReference>
<dbReference type="InterPro" id="IPR043502">
    <property type="entry name" value="DNA/RNA_pol_sf"/>
</dbReference>
<evidence type="ECO:0000313" key="2">
    <source>
        <dbReference type="EMBL" id="KKL81097.1"/>
    </source>
</evidence>
<organism evidence="2">
    <name type="scientific">marine sediment metagenome</name>
    <dbReference type="NCBI Taxonomy" id="412755"/>
    <lineage>
        <taxon>unclassified sequences</taxon>
        <taxon>metagenomes</taxon>
        <taxon>ecological metagenomes</taxon>
    </lineage>
</organism>
<proteinExistence type="predicted"/>
<evidence type="ECO:0000259" key="1">
    <source>
        <dbReference type="Pfam" id="PF00476"/>
    </source>
</evidence>
<protein>
    <recommendedName>
        <fullName evidence="1">DNA-directed DNA polymerase family A palm domain-containing protein</fullName>
    </recommendedName>
</protein>
<name>A0A0F9I133_9ZZZZ</name>
<gene>
    <name evidence="2" type="ORF">LCGC14_1998120</name>
</gene>
<dbReference type="Gene3D" id="1.10.150.20">
    <property type="entry name" value="5' to 3' exonuclease, C-terminal subdomain"/>
    <property type="match status" value="1"/>
</dbReference>
<accession>A0A0F9I133</accession>
<dbReference type="GO" id="GO:0003887">
    <property type="term" value="F:DNA-directed DNA polymerase activity"/>
    <property type="evidence" value="ECO:0007669"/>
    <property type="project" value="InterPro"/>
</dbReference>
<dbReference type="GO" id="GO:0006260">
    <property type="term" value="P:DNA replication"/>
    <property type="evidence" value="ECO:0007669"/>
    <property type="project" value="InterPro"/>
</dbReference>
<reference evidence="2" key="1">
    <citation type="journal article" date="2015" name="Nature">
        <title>Complex archaea that bridge the gap between prokaryotes and eukaryotes.</title>
        <authorList>
            <person name="Spang A."/>
            <person name="Saw J.H."/>
            <person name="Jorgensen S.L."/>
            <person name="Zaremba-Niedzwiedzka K."/>
            <person name="Martijn J."/>
            <person name="Lind A.E."/>
            <person name="van Eijk R."/>
            <person name="Schleper C."/>
            <person name="Guy L."/>
            <person name="Ettema T.J."/>
        </authorList>
    </citation>
    <scope>NUCLEOTIDE SEQUENCE</scope>
</reference>